<name>A0AAE1DLF9_9GAST</name>
<evidence type="ECO:0000313" key="3">
    <source>
        <dbReference type="Proteomes" id="UP001283361"/>
    </source>
</evidence>
<accession>A0AAE1DLF9</accession>
<keyword evidence="1" id="KW-0472">Membrane</keyword>
<reference evidence="2" key="1">
    <citation type="journal article" date="2023" name="G3 (Bethesda)">
        <title>A reference genome for the long-term kleptoplast-retaining sea slug Elysia crispata morphotype clarki.</title>
        <authorList>
            <person name="Eastman K.E."/>
            <person name="Pendleton A.L."/>
            <person name="Shaikh M.A."/>
            <person name="Suttiyut T."/>
            <person name="Ogas R."/>
            <person name="Tomko P."/>
            <person name="Gavelis G."/>
            <person name="Widhalm J.R."/>
            <person name="Wisecaver J.H."/>
        </authorList>
    </citation>
    <scope>NUCLEOTIDE SEQUENCE</scope>
    <source>
        <strain evidence="2">ECLA1</strain>
    </source>
</reference>
<dbReference type="AlphaFoldDB" id="A0AAE1DLF9"/>
<dbReference type="EMBL" id="JAWDGP010003386">
    <property type="protein sequence ID" value="KAK3774797.1"/>
    <property type="molecule type" value="Genomic_DNA"/>
</dbReference>
<gene>
    <name evidence="2" type="ORF">RRG08_034886</name>
</gene>
<sequence length="171" mass="19561">MLITRDAKRQETSPKSTFIGFITAIFTAFPYHVAGKVCIKRTELGHREGNLYFCDDPRLSECCEKQNSFLCCEPGWETILLNQIWLVSTLVAIFLALAVVYVCYNRQEELFESETARQAALRLKHRAHRAYTSIWKTPQENPPIEETGAGRYYKLQKGNTAVQTIPEGQPE</sequence>
<organism evidence="2 3">
    <name type="scientific">Elysia crispata</name>
    <name type="common">lettuce slug</name>
    <dbReference type="NCBI Taxonomy" id="231223"/>
    <lineage>
        <taxon>Eukaryota</taxon>
        <taxon>Metazoa</taxon>
        <taxon>Spiralia</taxon>
        <taxon>Lophotrochozoa</taxon>
        <taxon>Mollusca</taxon>
        <taxon>Gastropoda</taxon>
        <taxon>Heterobranchia</taxon>
        <taxon>Euthyneura</taxon>
        <taxon>Panpulmonata</taxon>
        <taxon>Sacoglossa</taxon>
        <taxon>Placobranchoidea</taxon>
        <taxon>Plakobranchidae</taxon>
        <taxon>Elysia</taxon>
    </lineage>
</organism>
<evidence type="ECO:0000313" key="2">
    <source>
        <dbReference type="EMBL" id="KAK3774797.1"/>
    </source>
</evidence>
<keyword evidence="1" id="KW-0812">Transmembrane</keyword>
<protein>
    <submittedName>
        <fullName evidence="2">Uncharacterized protein</fullName>
    </submittedName>
</protein>
<evidence type="ECO:0000256" key="1">
    <source>
        <dbReference type="SAM" id="Phobius"/>
    </source>
</evidence>
<feature type="transmembrane region" description="Helical" evidence="1">
    <location>
        <begin position="16"/>
        <end position="34"/>
    </location>
</feature>
<keyword evidence="3" id="KW-1185">Reference proteome</keyword>
<feature type="transmembrane region" description="Helical" evidence="1">
    <location>
        <begin position="84"/>
        <end position="104"/>
    </location>
</feature>
<proteinExistence type="predicted"/>
<dbReference type="Proteomes" id="UP001283361">
    <property type="component" value="Unassembled WGS sequence"/>
</dbReference>
<keyword evidence="1" id="KW-1133">Transmembrane helix</keyword>
<comment type="caution">
    <text evidence="2">The sequence shown here is derived from an EMBL/GenBank/DDBJ whole genome shotgun (WGS) entry which is preliminary data.</text>
</comment>